<dbReference type="AlphaFoldDB" id="A0A0N7FUD1"/>
<organism evidence="2 3">
    <name type="scientific">Gordonia phthalatica</name>
    <dbReference type="NCBI Taxonomy" id="1136941"/>
    <lineage>
        <taxon>Bacteria</taxon>
        <taxon>Bacillati</taxon>
        <taxon>Actinomycetota</taxon>
        <taxon>Actinomycetes</taxon>
        <taxon>Mycobacteriales</taxon>
        <taxon>Gordoniaceae</taxon>
        <taxon>Gordonia</taxon>
    </lineage>
</organism>
<protein>
    <submittedName>
        <fullName evidence="2">Uncharacterized protein</fullName>
    </submittedName>
</protein>
<keyword evidence="1" id="KW-1133">Transmembrane helix</keyword>
<evidence type="ECO:0000313" key="2">
    <source>
        <dbReference type="EMBL" id="ALG84023.1"/>
    </source>
</evidence>
<feature type="transmembrane region" description="Helical" evidence="1">
    <location>
        <begin position="53"/>
        <end position="73"/>
    </location>
</feature>
<proteinExistence type="predicted"/>
<dbReference type="KEGG" id="goq:ACH46_05250"/>
<name>A0A0N7FUD1_9ACTN</name>
<reference evidence="2 3" key="2">
    <citation type="journal article" date="2017" name="Int. J. Syst. Evol. Microbiol.">
        <title>Gordonia phthalatica sp. nov., a di-n-butyl phthalate-degrading bacterium isolated from activated sludge.</title>
        <authorList>
            <person name="Jin D."/>
            <person name="Kong X."/>
            <person name="Jia M."/>
            <person name="Yu X."/>
            <person name="Wang X."/>
            <person name="Zhuang X."/>
            <person name="Deng Y."/>
            <person name="Bai Z."/>
        </authorList>
    </citation>
    <scope>NUCLEOTIDE SEQUENCE [LARGE SCALE GENOMIC DNA]</scope>
    <source>
        <strain evidence="2 3">QH-11</strain>
    </source>
</reference>
<gene>
    <name evidence="2" type="ORF">ACH46_05250</name>
</gene>
<dbReference type="PATRIC" id="fig|1136941.3.peg.1074"/>
<reference evidence="3" key="1">
    <citation type="submission" date="2015-06" db="EMBL/GenBank/DDBJ databases">
        <title>Complete genome sequence and metabolic analysis of phthalate degradation pathway in Gordonia sp. QH-11.</title>
        <authorList>
            <person name="Jin D."/>
            <person name="Kong X."/>
            <person name="Bai Z."/>
        </authorList>
    </citation>
    <scope>NUCLEOTIDE SEQUENCE [LARGE SCALE GENOMIC DNA]</scope>
    <source>
        <strain evidence="3">QH-11</strain>
    </source>
</reference>
<keyword evidence="1" id="KW-0472">Membrane</keyword>
<keyword evidence="1" id="KW-0812">Transmembrane</keyword>
<feature type="transmembrane region" description="Helical" evidence="1">
    <location>
        <begin position="22"/>
        <end position="47"/>
    </location>
</feature>
<dbReference type="Proteomes" id="UP000063789">
    <property type="component" value="Chromosome"/>
</dbReference>
<evidence type="ECO:0000256" key="1">
    <source>
        <dbReference type="SAM" id="Phobius"/>
    </source>
</evidence>
<evidence type="ECO:0000313" key="3">
    <source>
        <dbReference type="Proteomes" id="UP000063789"/>
    </source>
</evidence>
<sequence>MVVVGIAPLVGVGWAIARGRSVLPAVGSGVGVAVGTLAIVAATASGAVPAAPVWLLGLVLGGPVATAWLAALASPRPSAE</sequence>
<accession>A0A0N7FUD1</accession>
<keyword evidence="3" id="KW-1185">Reference proteome</keyword>
<dbReference type="EMBL" id="CP011853">
    <property type="protein sequence ID" value="ALG84023.1"/>
    <property type="molecule type" value="Genomic_DNA"/>
</dbReference>